<gene>
    <name evidence="3" type="ORF">A3F54_02265</name>
</gene>
<evidence type="ECO:0008006" key="5">
    <source>
        <dbReference type="Google" id="ProtNLM"/>
    </source>
</evidence>
<sequence length="202" mass="22266">MFRRYRKKIFIAAALSTALTGLSFWLSATPALAIGVGAKPSHLEMNFANRNTQTTEVIVFNLSDEAAALTIAPDELRDWITIEPTTLELAAQEHATVKVTITPQDSGQVTTNLSITAESLHKQGFNPASGIKIPINIQVQEKSADTVNLRLFISIGLGILALAIIVGMIGFFWYRKTLLQMEGGLLTDENLALQGKKRRWWE</sequence>
<dbReference type="Proteomes" id="UP000176952">
    <property type="component" value="Unassembled WGS sequence"/>
</dbReference>
<keyword evidence="1" id="KW-0812">Transmembrane</keyword>
<keyword evidence="2" id="KW-0732">Signal</keyword>
<organism evidence="3 4">
    <name type="scientific">Candidatus Kerfeldbacteria bacterium RIFCSPHIGHO2_12_FULL_48_17</name>
    <dbReference type="NCBI Taxonomy" id="1798542"/>
    <lineage>
        <taxon>Bacteria</taxon>
        <taxon>Candidatus Kerfeldiibacteriota</taxon>
    </lineage>
</organism>
<feature type="signal peptide" evidence="2">
    <location>
        <begin position="1"/>
        <end position="33"/>
    </location>
</feature>
<evidence type="ECO:0000313" key="3">
    <source>
        <dbReference type="EMBL" id="OGY82352.1"/>
    </source>
</evidence>
<evidence type="ECO:0000256" key="2">
    <source>
        <dbReference type="SAM" id="SignalP"/>
    </source>
</evidence>
<keyword evidence="1" id="KW-1133">Transmembrane helix</keyword>
<feature type="transmembrane region" description="Helical" evidence="1">
    <location>
        <begin position="151"/>
        <end position="174"/>
    </location>
</feature>
<name>A0A1G2AZI2_9BACT</name>
<dbReference type="AlphaFoldDB" id="A0A1G2AZI2"/>
<protein>
    <recommendedName>
        <fullName evidence="5">BACON domain-containing protein</fullName>
    </recommendedName>
</protein>
<feature type="chain" id="PRO_5009581969" description="BACON domain-containing protein" evidence="2">
    <location>
        <begin position="34"/>
        <end position="202"/>
    </location>
</feature>
<comment type="caution">
    <text evidence="3">The sequence shown here is derived from an EMBL/GenBank/DDBJ whole genome shotgun (WGS) entry which is preliminary data.</text>
</comment>
<proteinExistence type="predicted"/>
<keyword evidence="1" id="KW-0472">Membrane</keyword>
<dbReference type="STRING" id="1798542.A3F54_02265"/>
<dbReference type="Gene3D" id="2.60.40.10">
    <property type="entry name" value="Immunoglobulins"/>
    <property type="match status" value="1"/>
</dbReference>
<evidence type="ECO:0000313" key="4">
    <source>
        <dbReference type="Proteomes" id="UP000176952"/>
    </source>
</evidence>
<accession>A0A1G2AZI2</accession>
<dbReference type="EMBL" id="MHKD01000032">
    <property type="protein sequence ID" value="OGY82352.1"/>
    <property type="molecule type" value="Genomic_DNA"/>
</dbReference>
<dbReference type="InterPro" id="IPR013783">
    <property type="entry name" value="Ig-like_fold"/>
</dbReference>
<reference evidence="3 4" key="1">
    <citation type="journal article" date="2016" name="Nat. Commun.">
        <title>Thousands of microbial genomes shed light on interconnected biogeochemical processes in an aquifer system.</title>
        <authorList>
            <person name="Anantharaman K."/>
            <person name="Brown C.T."/>
            <person name="Hug L.A."/>
            <person name="Sharon I."/>
            <person name="Castelle C.J."/>
            <person name="Probst A.J."/>
            <person name="Thomas B.C."/>
            <person name="Singh A."/>
            <person name="Wilkins M.J."/>
            <person name="Karaoz U."/>
            <person name="Brodie E.L."/>
            <person name="Williams K.H."/>
            <person name="Hubbard S.S."/>
            <person name="Banfield J.F."/>
        </authorList>
    </citation>
    <scope>NUCLEOTIDE SEQUENCE [LARGE SCALE GENOMIC DNA]</scope>
</reference>
<evidence type="ECO:0000256" key="1">
    <source>
        <dbReference type="SAM" id="Phobius"/>
    </source>
</evidence>